<dbReference type="RefSeq" id="WP_111567904.1">
    <property type="nucleotide sequence ID" value="NZ_PIPK01000001.1"/>
</dbReference>
<accession>A0A327X2T8</accession>
<reference evidence="3 5" key="1">
    <citation type="journal article" date="2018" name="Front. Microbiol.">
        <title>Genome-Based Analysis Reveals the Taxonomy and Diversity of the Family Idiomarinaceae.</title>
        <authorList>
            <person name="Liu Y."/>
            <person name="Lai Q."/>
            <person name="Shao Z."/>
        </authorList>
    </citation>
    <scope>NUCLEOTIDE SEQUENCE [LARGE SCALE GENOMIC DNA]</scope>
    <source>
        <strain evidence="3 5">CF12-14</strain>
    </source>
</reference>
<feature type="transmembrane region" description="Helical" evidence="1">
    <location>
        <begin position="96"/>
        <end position="116"/>
    </location>
</feature>
<comment type="caution">
    <text evidence="2">The sequence shown here is derived from an EMBL/GenBank/DDBJ whole genome shotgun (WGS) entry which is preliminary data.</text>
</comment>
<feature type="transmembrane region" description="Helical" evidence="1">
    <location>
        <begin position="58"/>
        <end position="84"/>
    </location>
</feature>
<dbReference type="EMBL" id="QLMD01000001">
    <property type="protein sequence ID" value="RAK01400.1"/>
    <property type="molecule type" value="Genomic_DNA"/>
</dbReference>
<evidence type="ECO:0000313" key="5">
    <source>
        <dbReference type="Proteomes" id="UP000287865"/>
    </source>
</evidence>
<keyword evidence="1" id="KW-0472">Membrane</keyword>
<dbReference type="Proteomes" id="UP000287865">
    <property type="component" value="Unassembled WGS sequence"/>
</dbReference>
<feature type="transmembrane region" description="Helical" evidence="1">
    <location>
        <begin position="21"/>
        <end position="46"/>
    </location>
</feature>
<evidence type="ECO:0000313" key="3">
    <source>
        <dbReference type="EMBL" id="RUO28248.1"/>
    </source>
</evidence>
<proteinExistence type="predicted"/>
<reference evidence="2 4" key="2">
    <citation type="submission" date="2018-06" db="EMBL/GenBank/DDBJ databases">
        <title>Genomic Encyclopedia of Type Strains, Phase III (KMG-III): the genomes of soil and plant-associated and newly described type strains.</title>
        <authorList>
            <person name="Whitman W."/>
        </authorList>
    </citation>
    <scope>NUCLEOTIDE SEQUENCE [LARGE SCALE GENOMIC DNA]</scope>
    <source>
        <strain evidence="2 4">CGMCC 1.15366</strain>
    </source>
</reference>
<gene>
    <name evidence="2" type="ORF">B0I24_10123</name>
    <name evidence="3" type="ORF">CWE07_00105</name>
</gene>
<sequence>MRSIKYQREFSKQVTLNSHAVGSVAAVVITVVLAGVIELYALRLVIPNLSFSDMWGQAFVLGVLHSFAGAATLGAVLVGLGWLVPLTRAFSKRFFPAIWLFGALLFLGVMAALVIWGHTAV</sequence>
<dbReference type="AlphaFoldDB" id="A0A327X2T8"/>
<dbReference type="EMBL" id="PIPK01000001">
    <property type="protein sequence ID" value="RUO28248.1"/>
    <property type="molecule type" value="Genomic_DNA"/>
</dbReference>
<protein>
    <submittedName>
        <fullName evidence="2">Uncharacterized protein</fullName>
    </submittedName>
</protein>
<keyword evidence="5" id="KW-1185">Reference proteome</keyword>
<keyword evidence="1" id="KW-1133">Transmembrane helix</keyword>
<evidence type="ECO:0000313" key="2">
    <source>
        <dbReference type="EMBL" id="RAK01400.1"/>
    </source>
</evidence>
<keyword evidence="1" id="KW-0812">Transmembrane</keyword>
<evidence type="ECO:0000256" key="1">
    <source>
        <dbReference type="SAM" id="Phobius"/>
    </source>
</evidence>
<organism evidence="2 4">
    <name type="scientific">Aliidiomarina maris</name>
    <dbReference type="NCBI Taxonomy" id="531312"/>
    <lineage>
        <taxon>Bacteria</taxon>
        <taxon>Pseudomonadati</taxon>
        <taxon>Pseudomonadota</taxon>
        <taxon>Gammaproteobacteria</taxon>
        <taxon>Alteromonadales</taxon>
        <taxon>Idiomarinaceae</taxon>
        <taxon>Aliidiomarina</taxon>
    </lineage>
</organism>
<evidence type="ECO:0000313" key="4">
    <source>
        <dbReference type="Proteomes" id="UP000249203"/>
    </source>
</evidence>
<dbReference type="Proteomes" id="UP000249203">
    <property type="component" value="Unassembled WGS sequence"/>
</dbReference>
<name>A0A327X2T8_9GAMM</name>